<reference evidence="3" key="2">
    <citation type="submission" date="2023-05" db="EMBL/GenBank/DDBJ databases">
        <authorList>
            <person name="Schelkunov M.I."/>
        </authorList>
    </citation>
    <scope>NUCLEOTIDE SEQUENCE</scope>
    <source>
        <strain evidence="3">Hsosn_3</strain>
        <tissue evidence="3">Leaf</tissue>
    </source>
</reference>
<evidence type="ECO:0000259" key="2">
    <source>
        <dbReference type="Pfam" id="PF08646"/>
    </source>
</evidence>
<accession>A0AAD8GP99</accession>
<dbReference type="SUPFAM" id="SSF50249">
    <property type="entry name" value="Nucleic acid-binding proteins"/>
    <property type="match status" value="2"/>
</dbReference>
<dbReference type="InterPro" id="IPR012340">
    <property type="entry name" value="NA-bd_OB-fold"/>
</dbReference>
<protein>
    <recommendedName>
        <fullName evidence="2">Replication factor A C-terminal domain-containing protein</fullName>
    </recommendedName>
</protein>
<evidence type="ECO:0000313" key="4">
    <source>
        <dbReference type="Proteomes" id="UP001237642"/>
    </source>
</evidence>
<dbReference type="Pfam" id="PF08646">
    <property type="entry name" value="Rep_fac-A_C"/>
    <property type="match status" value="1"/>
</dbReference>
<dbReference type="EMBL" id="JAUIZM010000019">
    <property type="protein sequence ID" value="KAK1352146.1"/>
    <property type="molecule type" value="Genomic_DNA"/>
</dbReference>
<proteinExistence type="predicted"/>
<dbReference type="Proteomes" id="UP001237642">
    <property type="component" value="Unassembled WGS sequence"/>
</dbReference>
<evidence type="ECO:0000313" key="3">
    <source>
        <dbReference type="EMBL" id="KAK1352146.1"/>
    </source>
</evidence>
<dbReference type="PANTHER" id="PTHR47165:SF4">
    <property type="entry name" value="OS03G0429900 PROTEIN"/>
    <property type="match status" value="1"/>
</dbReference>
<keyword evidence="4" id="KW-1185">Reference proteome</keyword>
<feature type="region of interest" description="Disordered" evidence="1">
    <location>
        <begin position="373"/>
        <end position="421"/>
    </location>
</feature>
<dbReference type="AlphaFoldDB" id="A0AAD8GP99"/>
<dbReference type="InterPro" id="IPR013955">
    <property type="entry name" value="Rep_factor-A_C"/>
</dbReference>
<reference evidence="3" key="1">
    <citation type="submission" date="2023-02" db="EMBL/GenBank/DDBJ databases">
        <title>Genome of toxic invasive species Heracleum sosnowskyi carries increased number of genes despite the absence of recent whole-genome duplications.</title>
        <authorList>
            <person name="Schelkunov M."/>
            <person name="Shtratnikova V."/>
            <person name="Makarenko M."/>
            <person name="Klepikova A."/>
            <person name="Omelchenko D."/>
            <person name="Novikova G."/>
            <person name="Obukhova E."/>
            <person name="Bogdanov V."/>
            <person name="Penin A."/>
            <person name="Logacheva M."/>
        </authorList>
    </citation>
    <scope>NUCLEOTIDE SEQUENCE</scope>
    <source>
        <strain evidence="3">Hsosn_3</strain>
        <tissue evidence="3">Leaf</tissue>
    </source>
</reference>
<sequence>MKYTGQFRIKKHLYFTPHTKIEKDETIGLEIEEYAFDLYYMEEIEKIADENRFLIDMVGKVENVQEIIKTKKNNHETSRLKFEISDGRFRVKVTLFEEFGNMVEEKFKKLDENEIYVIICCARVGRYEGKRYFLSQYNVNSILLSKENVHIGTPNLTNYPATRIHINPNHYSINELKKNLAKKRKLQHDSPQDDVVIPKLTVKQIRQIKPDFNKKEVICEVSVKKLEEKSSWYYTKCTDCDIEIFRENGIFKCSKCNRIFPYPDKRFRVCTLCSDNTGSIAIIFPASEVSRITDTAVVDIHSECLTEKDEDKFPDVLKIFLNQKYTITLEIKEENIKKGSTVFEAKEIVATMDICDSFDPNTNQRVETNEASAIKDMDEEEANNQTPQTGNSTNMKSRARKNVEPVEYDVNGNNHFKNIKK</sequence>
<dbReference type="PANTHER" id="PTHR47165">
    <property type="entry name" value="OS03G0429900 PROTEIN"/>
    <property type="match status" value="1"/>
</dbReference>
<feature type="domain" description="Replication factor A C-terminal" evidence="2">
    <location>
        <begin position="221"/>
        <end position="337"/>
    </location>
</feature>
<feature type="compositionally biased region" description="Polar residues" evidence="1">
    <location>
        <begin position="383"/>
        <end position="396"/>
    </location>
</feature>
<comment type="caution">
    <text evidence="3">The sequence shown here is derived from an EMBL/GenBank/DDBJ whole genome shotgun (WGS) entry which is preliminary data.</text>
</comment>
<evidence type="ECO:0000256" key="1">
    <source>
        <dbReference type="SAM" id="MobiDB-lite"/>
    </source>
</evidence>
<dbReference type="Gene3D" id="2.40.50.140">
    <property type="entry name" value="Nucleic acid-binding proteins"/>
    <property type="match status" value="2"/>
</dbReference>
<gene>
    <name evidence="3" type="ORF">POM88_053650</name>
</gene>
<name>A0AAD8GP99_9APIA</name>
<organism evidence="3 4">
    <name type="scientific">Heracleum sosnowskyi</name>
    <dbReference type="NCBI Taxonomy" id="360622"/>
    <lineage>
        <taxon>Eukaryota</taxon>
        <taxon>Viridiplantae</taxon>
        <taxon>Streptophyta</taxon>
        <taxon>Embryophyta</taxon>
        <taxon>Tracheophyta</taxon>
        <taxon>Spermatophyta</taxon>
        <taxon>Magnoliopsida</taxon>
        <taxon>eudicotyledons</taxon>
        <taxon>Gunneridae</taxon>
        <taxon>Pentapetalae</taxon>
        <taxon>asterids</taxon>
        <taxon>campanulids</taxon>
        <taxon>Apiales</taxon>
        <taxon>Apiaceae</taxon>
        <taxon>Apioideae</taxon>
        <taxon>apioid superclade</taxon>
        <taxon>Tordylieae</taxon>
        <taxon>Tordyliinae</taxon>
        <taxon>Heracleum</taxon>
    </lineage>
</organism>
<feature type="compositionally biased region" description="Polar residues" evidence="1">
    <location>
        <begin position="411"/>
        <end position="421"/>
    </location>
</feature>